<dbReference type="InterPro" id="IPR036962">
    <property type="entry name" value="Glyco_hydro_3_N_sf"/>
</dbReference>
<dbReference type="GO" id="GO:0071555">
    <property type="term" value="P:cell wall organization"/>
    <property type="evidence" value="ECO:0007669"/>
    <property type="project" value="UniProtKB-KW"/>
</dbReference>
<feature type="domain" description="Glycoside hydrolase family 3 N-terminal" evidence="12">
    <location>
        <begin position="13"/>
        <end position="303"/>
    </location>
</feature>
<dbReference type="GO" id="GO:0008360">
    <property type="term" value="P:regulation of cell shape"/>
    <property type="evidence" value="ECO:0007669"/>
    <property type="project" value="UniProtKB-KW"/>
</dbReference>
<evidence type="ECO:0000256" key="8">
    <source>
        <dbReference type="ARBA" id="ARBA00023306"/>
    </source>
</evidence>
<feature type="binding site" evidence="11">
    <location>
        <position position="70"/>
    </location>
    <ligand>
        <name>substrate</name>
    </ligand>
</feature>
<dbReference type="GO" id="GO:0009252">
    <property type="term" value="P:peptidoglycan biosynthetic process"/>
    <property type="evidence" value="ECO:0007669"/>
    <property type="project" value="UniProtKB-KW"/>
</dbReference>
<dbReference type="SUPFAM" id="SSF51445">
    <property type="entry name" value="(Trans)glycosidases"/>
    <property type="match status" value="1"/>
</dbReference>
<keyword evidence="7 11" id="KW-0326">Glycosidase</keyword>
<evidence type="ECO:0000313" key="13">
    <source>
        <dbReference type="EMBL" id="AXI01770.1"/>
    </source>
</evidence>
<feature type="binding site" evidence="11">
    <location>
        <begin position="165"/>
        <end position="166"/>
    </location>
    <ligand>
        <name>substrate</name>
    </ligand>
</feature>
<proteinExistence type="inferred from homology"/>
<organism evidence="13 14">
    <name type="scientific">Aquirhabdus parva</name>
    <dbReference type="NCBI Taxonomy" id="2283318"/>
    <lineage>
        <taxon>Bacteria</taxon>
        <taxon>Pseudomonadati</taxon>
        <taxon>Pseudomonadota</taxon>
        <taxon>Gammaproteobacteria</taxon>
        <taxon>Moraxellales</taxon>
        <taxon>Moraxellaceae</taxon>
        <taxon>Aquirhabdus</taxon>
    </lineage>
</organism>
<evidence type="ECO:0000256" key="6">
    <source>
        <dbReference type="ARBA" id="ARBA00022984"/>
    </source>
</evidence>
<dbReference type="GO" id="GO:0051301">
    <property type="term" value="P:cell division"/>
    <property type="evidence" value="ECO:0007669"/>
    <property type="project" value="UniProtKB-KW"/>
</dbReference>
<evidence type="ECO:0000259" key="12">
    <source>
        <dbReference type="Pfam" id="PF00933"/>
    </source>
</evidence>
<dbReference type="GO" id="GO:0004563">
    <property type="term" value="F:beta-N-acetylhexosaminidase activity"/>
    <property type="evidence" value="ECO:0007669"/>
    <property type="project" value="UniProtKB-UniRule"/>
</dbReference>
<keyword evidence="6 11" id="KW-0573">Peptidoglycan synthesis</keyword>
<dbReference type="PROSITE" id="PS00775">
    <property type="entry name" value="GLYCOSYL_HYDROL_F3"/>
    <property type="match status" value="1"/>
</dbReference>
<keyword evidence="5 11" id="KW-0133">Cell shape</keyword>
<evidence type="ECO:0000256" key="11">
    <source>
        <dbReference type="HAMAP-Rule" id="MF_00364"/>
    </source>
</evidence>
<evidence type="ECO:0000256" key="7">
    <source>
        <dbReference type="ARBA" id="ARBA00023295"/>
    </source>
</evidence>
<dbReference type="FunFam" id="3.20.20.300:FF:000001">
    <property type="entry name" value="Beta-hexosaminidase"/>
    <property type="match status" value="1"/>
</dbReference>
<dbReference type="InterPro" id="IPR022956">
    <property type="entry name" value="Beta_hexosaminidase_bac"/>
</dbReference>
<dbReference type="Pfam" id="PF00933">
    <property type="entry name" value="Glyco_hydro_3"/>
    <property type="match status" value="1"/>
</dbReference>
<evidence type="ECO:0000256" key="10">
    <source>
        <dbReference type="ARBA" id="ARBA00037880"/>
    </source>
</evidence>
<dbReference type="EC" id="3.2.1.52" evidence="11"/>
<evidence type="ECO:0000256" key="5">
    <source>
        <dbReference type="ARBA" id="ARBA00022960"/>
    </source>
</evidence>
<dbReference type="UniPathway" id="UPA00544"/>
<evidence type="ECO:0000256" key="4">
    <source>
        <dbReference type="ARBA" id="ARBA00022801"/>
    </source>
</evidence>
<evidence type="ECO:0000256" key="2">
    <source>
        <dbReference type="ARBA" id="ARBA00022490"/>
    </source>
</evidence>
<accession>A0A345P3B1</accession>
<dbReference type="NCBIfam" id="NF003740">
    <property type="entry name" value="PRK05337.1"/>
    <property type="match status" value="1"/>
</dbReference>
<dbReference type="HAMAP" id="MF_00364">
    <property type="entry name" value="NagZ"/>
    <property type="match status" value="1"/>
</dbReference>
<comment type="function">
    <text evidence="11">Plays a role in peptidoglycan recycling by cleaving the terminal beta-1,4-linked N-acetylglucosamine (GlcNAc) from peptide-linked peptidoglycan fragments, giving rise to free GlcNAc, anhydro-N-acetylmuramic acid and anhydro-N-acetylmuramic acid-linked peptides.</text>
</comment>
<feature type="site" description="Important for catalytic activity" evidence="11">
    <location>
        <position position="176"/>
    </location>
</feature>
<dbReference type="Proteomes" id="UP000253940">
    <property type="component" value="Chromosome"/>
</dbReference>
<keyword evidence="8 11" id="KW-0131">Cell cycle</keyword>
<dbReference type="InterPro" id="IPR001764">
    <property type="entry name" value="Glyco_hydro_3_N"/>
</dbReference>
<comment type="pathway">
    <text evidence="10 11">Cell wall biogenesis; peptidoglycan recycling.</text>
</comment>
<keyword evidence="4 11" id="KW-0378">Hydrolase</keyword>
<comment type="subcellular location">
    <subcellularLocation>
        <location evidence="11">Cytoplasm</location>
    </subcellularLocation>
</comment>
<dbReference type="OrthoDB" id="9786661at2"/>
<dbReference type="InterPro" id="IPR050226">
    <property type="entry name" value="NagZ_Beta-hexosaminidase"/>
</dbReference>
<dbReference type="GO" id="GO:0009254">
    <property type="term" value="P:peptidoglycan turnover"/>
    <property type="evidence" value="ECO:0007669"/>
    <property type="project" value="UniProtKB-UniRule"/>
</dbReference>
<feature type="binding site" evidence="11">
    <location>
        <position position="135"/>
    </location>
    <ligand>
        <name>substrate</name>
    </ligand>
</feature>
<sequence>MIGSLMLDIAGLTLTQDDQQLLKEPQVGGLILFGRNVASPQQVRDLTDSIRAVRPDILIAVDQEGGRVQRLRDGFTRLPAMGMLGQLYDIDPDEALSAAATAGWLMASEVLAVGIDFSFAPVLDVNGISHVIGDRGFHAHKDIVIQLSRAFMQGMHRAGMATTGKHFPGHGSVEADSHVAAPVDHRTLDEIRAQDMTVFFEVADQLDALMPAHVIYPQVDPNPAGFSKHWLQDIVRGEMGFDGVLFSDDLTMQAACVAGGAGARILAALHAGCDMGLVCNDRAAALDALHAVVDAPMPNQARLAKMRGKLGTLNLIDGSIALGDEWEIANMQARAIRERFAT</sequence>
<comment type="catalytic activity">
    <reaction evidence="1 11">
        <text>Hydrolysis of terminal non-reducing N-acetyl-D-hexosamine residues in N-acetyl-beta-D-hexosaminides.</text>
        <dbReference type="EC" id="3.2.1.52"/>
    </reaction>
</comment>
<dbReference type="InterPro" id="IPR019800">
    <property type="entry name" value="Glyco_hydro_3_AS"/>
</dbReference>
<evidence type="ECO:0000256" key="1">
    <source>
        <dbReference type="ARBA" id="ARBA00001231"/>
    </source>
</evidence>
<dbReference type="Gene3D" id="3.20.20.300">
    <property type="entry name" value="Glycoside hydrolase, family 3, N-terminal domain"/>
    <property type="match status" value="1"/>
</dbReference>
<protein>
    <recommendedName>
        <fullName evidence="11">Beta-hexosaminidase</fullName>
        <ecNumber evidence="11">3.2.1.52</ecNumber>
    </recommendedName>
    <alternativeName>
        <fullName evidence="11">Beta-N-acetylhexosaminidase</fullName>
    </alternativeName>
    <alternativeName>
        <fullName evidence="11">N-acetyl-beta-glucosaminidase</fullName>
    </alternativeName>
</protein>
<dbReference type="EMBL" id="CP031222">
    <property type="protein sequence ID" value="AXI01770.1"/>
    <property type="molecule type" value="Genomic_DNA"/>
</dbReference>
<keyword evidence="14" id="KW-1185">Reference proteome</keyword>
<feature type="active site" description="Proton donor/acceptor" evidence="11">
    <location>
        <position position="178"/>
    </location>
</feature>
<dbReference type="GO" id="GO:0005737">
    <property type="term" value="C:cytoplasm"/>
    <property type="evidence" value="ECO:0007669"/>
    <property type="project" value="UniProtKB-SubCell"/>
</dbReference>
<reference evidence="13 14" key="1">
    <citation type="submission" date="2018-07" db="EMBL/GenBank/DDBJ databases">
        <title>Genome sequencing of Moraxellaceae gen. HYN0046.</title>
        <authorList>
            <person name="Kim M."/>
            <person name="Yi H."/>
        </authorList>
    </citation>
    <scope>NUCLEOTIDE SEQUENCE [LARGE SCALE GENOMIC DNA]</scope>
    <source>
        <strain evidence="13 14">HYN0046</strain>
    </source>
</reference>
<keyword evidence="3 11" id="KW-0132">Cell division</keyword>
<comment type="similarity">
    <text evidence="11">Belongs to the glycosyl hydrolase 3 family. NagZ subfamily.</text>
</comment>
<dbReference type="PANTHER" id="PTHR30480">
    <property type="entry name" value="BETA-HEXOSAMINIDASE-RELATED"/>
    <property type="match status" value="1"/>
</dbReference>
<dbReference type="AlphaFoldDB" id="A0A345P3B1"/>
<feature type="binding site" evidence="11">
    <location>
        <position position="62"/>
    </location>
    <ligand>
        <name>substrate</name>
    </ligand>
</feature>
<dbReference type="PANTHER" id="PTHR30480:SF13">
    <property type="entry name" value="BETA-HEXOSAMINIDASE"/>
    <property type="match status" value="1"/>
</dbReference>
<evidence type="ECO:0000256" key="9">
    <source>
        <dbReference type="ARBA" id="ARBA00023316"/>
    </source>
</evidence>
<feature type="active site" description="Nucleophile" evidence="11">
    <location>
        <position position="248"/>
    </location>
</feature>
<keyword evidence="2 11" id="KW-0963">Cytoplasm</keyword>
<keyword evidence="9 11" id="KW-0961">Cell wall biogenesis/degradation</keyword>
<dbReference type="InterPro" id="IPR017853">
    <property type="entry name" value="GH"/>
</dbReference>
<dbReference type="GO" id="GO:0005975">
    <property type="term" value="P:carbohydrate metabolic process"/>
    <property type="evidence" value="ECO:0007669"/>
    <property type="project" value="InterPro"/>
</dbReference>
<dbReference type="KEGG" id="mbah:HYN46_02070"/>
<gene>
    <name evidence="11" type="primary">nagZ</name>
    <name evidence="13" type="ORF">HYN46_02070</name>
</gene>
<evidence type="ECO:0000313" key="14">
    <source>
        <dbReference type="Proteomes" id="UP000253940"/>
    </source>
</evidence>
<name>A0A345P3B1_9GAMM</name>
<evidence type="ECO:0000256" key="3">
    <source>
        <dbReference type="ARBA" id="ARBA00022618"/>
    </source>
</evidence>
<dbReference type="RefSeq" id="WP_114897880.1">
    <property type="nucleotide sequence ID" value="NZ_CP031222.1"/>
</dbReference>